<evidence type="ECO:0000256" key="1">
    <source>
        <dbReference type="ARBA" id="ARBA00003007"/>
    </source>
</evidence>
<evidence type="ECO:0000256" key="2">
    <source>
        <dbReference type="ARBA" id="ARBA00006153"/>
    </source>
</evidence>
<feature type="binding site" evidence="5">
    <location>
        <position position="166"/>
    </location>
    <ligand>
        <name>Mn(2+)</name>
        <dbReference type="ChEBI" id="CHEBI:29035"/>
        <label>2</label>
    </ligand>
</feature>
<accession>A0A5P1F1M9</accession>
<comment type="function">
    <text evidence="1">Hydrolyzes certain amino acid conjugates of the plant growth regulator indole-3-acetic acid (IAA).</text>
</comment>
<dbReference type="PANTHER" id="PTHR11014:SF63">
    <property type="entry name" value="METALLOPEPTIDASE, PUTATIVE (AFU_ORTHOLOGUE AFUA_6G09600)-RELATED"/>
    <property type="match status" value="1"/>
</dbReference>
<dbReference type="SUPFAM" id="SSF53187">
    <property type="entry name" value="Zn-dependent exopeptidases"/>
    <property type="match status" value="1"/>
</dbReference>
<feature type="binding site" evidence="5">
    <location>
        <position position="132"/>
    </location>
    <ligand>
        <name>Mn(2+)</name>
        <dbReference type="ChEBI" id="CHEBI:29035"/>
        <label>2</label>
    </ligand>
</feature>
<dbReference type="Gramene" id="ONK71317">
    <property type="protein sequence ID" value="ONK71317"/>
    <property type="gene ID" value="A4U43_C04F7220"/>
</dbReference>
<dbReference type="PIRSF" id="PIRSF005962">
    <property type="entry name" value="Pept_M20D_amidohydro"/>
    <property type="match status" value="1"/>
</dbReference>
<dbReference type="SUPFAM" id="SSF55031">
    <property type="entry name" value="Bacterial exopeptidase dimerisation domain"/>
    <property type="match status" value="1"/>
</dbReference>
<dbReference type="InterPro" id="IPR002933">
    <property type="entry name" value="Peptidase_M20"/>
</dbReference>
<dbReference type="InterPro" id="IPR036264">
    <property type="entry name" value="Bact_exopeptidase_dim_dom"/>
</dbReference>
<proteinExistence type="inferred from homology"/>
<name>A0A5P1F1M9_ASPOF</name>
<dbReference type="FunFam" id="3.30.70.360:FF:000001">
    <property type="entry name" value="N-acetyldiaminopimelate deacetylase"/>
    <property type="match status" value="1"/>
</dbReference>
<feature type="domain" description="Peptidase M20 dimerisation" evidence="7">
    <location>
        <begin position="214"/>
        <end position="307"/>
    </location>
</feature>
<protein>
    <recommendedName>
        <fullName evidence="7">Peptidase M20 dimerisation domain-containing protein</fullName>
    </recommendedName>
</protein>
<dbReference type="Pfam" id="PF07687">
    <property type="entry name" value="M20_dimer"/>
    <property type="match status" value="1"/>
</dbReference>
<keyword evidence="3 6" id="KW-0732">Signal</keyword>
<dbReference type="OMA" id="VCAQIVI"/>
<feature type="binding site" evidence="5">
    <location>
        <position position="130"/>
    </location>
    <ligand>
        <name>Mn(2+)</name>
        <dbReference type="ChEBI" id="CHEBI:29035"/>
        <label>2</label>
    </ligand>
</feature>
<evidence type="ECO:0000259" key="7">
    <source>
        <dbReference type="Pfam" id="PF07687"/>
    </source>
</evidence>
<evidence type="ECO:0000313" key="8">
    <source>
        <dbReference type="EMBL" id="ONK71317.1"/>
    </source>
</evidence>
<evidence type="ECO:0000256" key="3">
    <source>
        <dbReference type="ARBA" id="ARBA00022729"/>
    </source>
</evidence>
<dbReference type="NCBIfam" id="TIGR01891">
    <property type="entry name" value="amidohydrolases"/>
    <property type="match status" value="1"/>
</dbReference>
<sequence>MSSTVIFSTLLLAILLPSLNQTLASISPQTLLKSAKEPGFFDWLKTIRRRIHQNPELSFEEYETSELIRSELDALGVEYSWPVAKTGVVASIGSGDGPTFALRADMDALPLQELVDWDYKSKQSGKMHACGHDAHVTMLLGAAKLLQERKNNLKGSVKLVFQPAEEGLAGGYHVLQEGVLDDLEGIFCIHVDPRIPTGSISSRPGPYLAASGRFVATIRGKGGHAAFPHKAVDPLVAASFAILSLQQLISRESDPHESNVVAVGFVEGGSAFNIIPETVTFGGTFRSLSTEGLYHLMKRIREVIEAQSLVHQCTAEVDFMEKTHRPYPVTFNDEGIYKHAKRVGEGLFGEANFGLSPLVMGAEDFSFYTQKMPGAGFNIGIRNESIGSVHDLHSPYFFVDEEALPMGAAFHAAVALAYLDRSSDV</sequence>
<evidence type="ECO:0000256" key="4">
    <source>
        <dbReference type="ARBA" id="ARBA00022801"/>
    </source>
</evidence>
<gene>
    <name evidence="8" type="ORF">A4U43_C04F7220</name>
</gene>
<keyword evidence="9" id="KW-1185">Reference proteome</keyword>
<comment type="cofactor">
    <cofactor evidence="5">
        <name>Mn(2+)</name>
        <dbReference type="ChEBI" id="CHEBI:29035"/>
    </cofactor>
    <text evidence="5">The Mn(2+) ion enhances activity.</text>
</comment>
<dbReference type="CDD" id="cd08017">
    <property type="entry name" value="M20_IAA_Hyd"/>
    <property type="match status" value="1"/>
</dbReference>
<evidence type="ECO:0000256" key="6">
    <source>
        <dbReference type="SAM" id="SignalP"/>
    </source>
</evidence>
<dbReference type="InterPro" id="IPR017439">
    <property type="entry name" value="Amidohydrolase"/>
</dbReference>
<dbReference type="Gene3D" id="3.30.70.360">
    <property type="match status" value="1"/>
</dbReference>
<keyword evidence="5" id="KW-0479">Metal-binding</keyword>
<organism evidence="8 9">
    <name type="scientific">Asparagus officinalis</name>
    <name type="common">Garden asparagus</name>
    <dbReference type="NCBI Taxonomy" id="4686"/>
    <lineage>
        <taxon>Eukaryota</taxon>
        <taxon>Viridiplantae</taxon>
        <taxon>Streptophyta</taxon>
        <taxon>Embryophyta</taxon>
        <taxon>Tracheophyta</taxon>
        <taxon>Spermatophyta</taxon>
        <taxon>Magnoliopsida</taxon>
        <taxon>Liliopsida</taxon>
        <taxon>Asparagales</taxon>
        <taxon>Asparagaceae</taxon>
        <taxon>Asparagoideae</taxon>
        <taxon>Asparagus</taxon>
    </lineage>
</organism>
<dbReference type="InterPro" id="IPR011650">
    <property type="entry name" value="Peptidase_M20_dimer"/>
</dbReference>
<comment type="similarity">
    <text evidence="2">Belongs to the peptidase M20 family.</text>
</comment>
<dbReference type="GO" id="GO:0010179">
    <property type="term" value="F:IAA-Ala conjugate hydrolase activity"/>
    <property type="evidence" value="ECO:0007669"/>
    <property type="project" value="TreeGrafter"/>
</dbReference>
<keyword evidence="4" id="KW-0378">Hydrolase</keyword>
<dbReference type="Proteomes" id="UP000243459">
    <property type="component" value="Chromosome 4"/>
</dbReference>
<dbReference type="GO" id="GO:0046872">
    <property type="term" value="F:metal ion binding"/>
    <property type="evidence" value="ECO:0007669"/>
    <property type="project" value="UniProtKB-KW"/>
</dbReference>
<dbReference type="InterPro" id="IPR044757">
    <property type="entry name" value="ILR1-like_Hyd"/>
</dbReference>
<keyword evidence="5" id="KW-0464">Manganese</keyword>
<dbReference type="Pfam" id="PF01546">
    <property type="entry name" value="Peptidase_M20"/>
    <property type="match status" value="1"/>
</dbReference>
<feature type="chain" id="PRO_5024277907" description="Peptidase M20 dimerisation domain-containing protein" evidence="6">
    <location>
        <begin position="25"/>
        <end position="425"/>
    </location>
</feature>
<evidence type="ECO:0000313" key="9">
    <source>
        <dbReference type="Proteomes" id="UP000243459"/>
    </source>
</evidence>
<dbReference type="AlphaFoldDB" id="A0A5P1F1M9"/>
<dbReference type="PANTHER" id="PTHR11014">
    <property type="entry name" value="PEPTIDASE M20 FAMILY MEMBER"/>
    <property type="match status" value="1"/>
</dbReference>
<dbReference type="EMBL" id="CM007384">
    <property type="protein sequence ID" value="ONK71317.1"/>
    <property type="molecule type" value="Genomic_DNA"/>
</dbReference>
<dbReference type="GO" id="GO:0009850">
    <property type="term" value="P:auxin metabolic process"/>
    <property type="evidence" value="ECO:0007669"/>
    <property type="project" value="InterPro"/>
</dbReference>
<evidence type="ECO:0000256" key="5">
    <source>
        <dbReference type="PIRSR" id="PIRSR005962-1"/>
    </source>
</evidence>
<dbReference type="Gene3D" id="3.40.630.10">
    <property type="entry name" value="Zn peptidases"/>
    <property type="match status" value="1"/>
</dbReference>
<dbReference type="GO" id="GO:0005783">
    <property type="term" value="C:endoplasmic reticulum"/>
    <property type="evidence" value="ECO:0007669"/>
    <property type="project" value="TreeGrafter"/>
</dbReference>
<feature type="binding site" evidence="5">
    <location>
        <position position="393"/>
    </location>
    <ligand>
        <name>Mn(2+)</name>
        <dbReference type="ChEBI" id="CHEBI:29035"/>
        <label>2</label>
    </ligand>
</feature>
<feature type="binding site" evidence="5">
    <location>
        <position position="190"/>
    </location>
    <ligand>
        <name>Mn(2+)</name>
        <dbReference type="ChEBI" id="CHEBI:29035"/>
        <label>2</label>
    </ligand>
</feature>
<feature type="signal peptide" evidence="6">
    <location>
        <begin position="1"/>
        <end position="24"/>
    </location>
</feature>
<reference evidence="9" key="1">
    <citation type="journal article" date="2017" name="Nat. Commun.">
        <title>The asparagus genome sheds light on the origin and evolution of a young Y chromosome.</title>
        <authorList>
            <person name="Harkess A."/>
            <person name="Zhou J."/>
            <person name="Xu C."/>
            <person name="Bowers J.E."/>
            <person name="Van der Hulst R."/>
            <person name="Ayyampalayam S."/>
            <person name="Mercati F."/>
            <person name="Riccardi P."/>
            <person name="McKain M.R."/>
            <person name="Kakrana A."/>
            <person name="Tang H."/>
            <person name="Ray J."/>
            <person name="Groenendijk J."/>
            <person name="Arikit S."/>
            <person name="Mathioni S.M."/>
            <person name="Nakano M."/>
            <person name="Shan H."/>
            <person name="Telgmann-Rauber A."/>
            <person name="Kanno A."/>
            <person name="Yue Z."/>
            <person name="Chen H."/>
            <person name="Li W."/>
            <person name="Chen Y."/>
            <person name="Xu X."/>
            <person name="Zhang Y."/>
            <person name="Luo S."/>
            <person name="Chen H."/>
            <person name="Gao J."/>
            <person name="Mao Z."/>
            <person name="Pires J.C."/>
            <person name="Luo M."/>
            <person name="Kudrna D."/>
            <person name="Wing R.A."/>
            <person name="Meyers B.C."/>
            <person name="Yi K."/>
            <person name="Kong H."/>
            <person name="Lavrijsen P."/>
            <person name="Sunseri F."/>
            <person name="Falavigna A."/>
            <person name="Ye Y."/>
            <person name="Leebens-Mack J.H."/>
            <person name="Chen G."/>
        </authorList>
    </citation>
    <scope>NUCLEOTIDE SEQUENCE [LARGE SCALE GENOMIC DNA]</scope>
    <source>
        <strain evidence="9">cv. DH0086</strain>
    </source>
</reference>